<evidence type="ECO:0000256" key="1">
    <source>
        <dbReference type="SAM" id="MobiDB-lite"/>
    </source>
</evidence>
<evidence type="ECO:0000313" key="2">
    <source>
        <dbReference type="EMBL" id="OSS44951.1"/>
    </source>
</evidence>
<feature type="compositionally biased region" description="Basic and acidic residues" evidence="1">
    <location>
        <begin position="83"/>
        <end position="93"/>
    </location>
</feature>
<dbReference type="AlphaFoldDB" id="A0A1Y2LM11"/>
<protein>
    <submittedName>
        <fullName evidence="2">Uncharacterized protein</fullName>
    </submittedName>
</protein>
<sequence length="135" mass="15010">MQESRQIHHHYLRQAKSASNIETHGSRVAERTAQTTSTLPSLREAGLDHEDAMNWKDFLSHSHLNHDAARCATCLAAQVAGKEGDVQGPKLKDLPPVLPPLRPLSPMMRGLDKLMWKRDGPRRVAHNGDVGWPNG</sequence>
<feature type="region of interest" description="Disordered" evidence="1">
    <location>
        <begin position="83"/>
        <end position="105"/>
    </location>
</feature>
<organism evidence="2 3">
    <name type="scientific">Epicoccum nigrum</name>
    <name type="common">Soil fungus</name>
    <name type="synonym">Epicoccum purpurascens</name>
    <dbReference type="NCBI Taxonomy" id="105696"/>
    <lineage>
        <taxon>Eukaryota</taxon>
        <taxon>Fungi</taxon>
        <taxon>Dikarya</taxon>
        <taxon>Ascomycota</taxon>
        <taxon>Pezizomycotina</taxon>
        <taxon>Dothideomycetes</taxon>
        <taxon>Pleosporomycetidae</taxon>
        <taxon>Pleosporales</taxon>
        <taxon>Pleosporineae</taxon>
        <taxon>Didymellaceae</taxon>
        <taxon>Epicoccum</taxon>
    </lineage>
</organism>
<feature type="region of interest" description="Disordered" evidence="1">
    <location>
        <begin position="1"/>
        <end position="43"/>
    </location>
</feature>
<dbReference type="Proteomes" id="UP000193240">
    <property type="component" value="Unassembled WGS sequence"/>
</dbReference>
<proteinExistence type="predicted"/>
<gene>
    <name evidence="2" type="ORF">B5807_09328</name>
</gene>
<accession>A0A1Y2LM11</accession>
<dbReference type="EMBL" id="KZ107855">
    <property type="protein sequence ID" value="OSS44951.1"/>
    <property type="molecule type" value="Genomic_DNA"/>
</dbReference>
<dbReference type="InParanoid" id="A0A1Y2LM11"/>
<evidence type="ECO:0000313" key="3">
    <source>
        <dbReference type="Proteomes" id="UP000193240"/>
    </source>
</evidence>
<name>A0A1Y2LM11_EPING</name>
<keyword evidence="3" id="KW-1185">Reference proteome</keyword>
<reference evidence="2 3" key="1">
    <citation type="journal article" date="2017" name="Genome Announc.">
        <title>Genome sequence of the saprophytic ascomycete Epicoccum nigrum ICMP 19927 strain isolated from New Zealand.</title>
        <authorList>
            <person name="Fokin M."/>
            <person name="Fleetwood D."/>
            <person name="Weir B.S."/>
            <person name="Villas-Boas S.G."/>
        </authorList>
    </citation>
    <scope>NUCLEOTIDE SEQUENCE [LARGE SCALE GENOMIC DNA]</scope>
    <source>
        <strain evidence="2 3">ICMP 19927</strain>
    </source>
</reference>